<dbReference type="STRING" id="52586.A0A0B1PH78"/>
<feature type="domain" description="Reverse transcriptase" evidence="1">
    <location>
        <begin position="1"/>
        <end position="127"/>
    </location>
</feature>
<dbReference type="AlphaFoldDB" id="A0A0B1PH78"/>
<evidence type="ECO:0000313" key="3">
    <source>
        <dbReference type="Proteomes" id="UP000030854"/>
    </source>
</evidence>
<dbReference type="PROSITE" id="PS50878">
    <property type="entry name" value="RT_POL"/>
    <property type="match status" value="1"/>
</dbReference>
<gene>
    <name evidence="2" type="ORF">EV44_g3208</name>
</gene>
<dbReference type="Proteomes" id="UP000030854">
    <property type="component" value="Unassembled WGS sequence"/>
</dbReference>
<organism evidence="2 3">
    <name type="scientific">Uncinula necator</name>
    <name type="common">Grape powdery mildew</name>
    <dbReference type="NCBI Taxonomy" id="52586"/>
    <lineage>
        <taxon>Eukaryota</taxon>
        <taxon>Fungi</taxon>
        <taxon>Dikarya</taxon>
        <taxon>Ascomycota</taxon>
        <taxon>Pezizomycotina</taxon>
        <taxon>Leotiomycetes</taxon>
        <taxon>Erysiphales</taxon>
        <taxon>Erysiphaceae</taxon>
        <taxon>Erysiphe</taxon>
    </lineage>
</organism>
<accession>A0A0B1PH78</accession>
<name>A0A0B1PH78_UNCNE</name>
<sequence length="127" mass="14769">MLCLDIKGAFDNVSVERLLWALRTEGFPHWIISYYRSFMTQRKTKIHFPGSTSEWIETKVGIPQGSHLSPILFLFYIAELLESLQKPACCYMAFGFVDDTTLVTWGNSARKNYLRLEQAHDRFLAWS</sequence>
<dbReference type="PANTHER" id="PTHR33481:SF1">
    <property type="entry name" value="ENDONUCLEASE_EXONUCLEASE_PHOSPHATASE DOMAIN-CONTAINING PROTEIN-RELATED"/>
    <property type="match status" value="1"/>
</dbReference>
<dbReference type="InterPro" id="IPR043502">
    <property type="entry name" value="DNA/RNA_pol_sf"/>
</dbReference>
<dbReference type="SUPFAM" id="SSF56672">
    <property type="entry name" value="DNA/RNA polymerases"/>
    <property type="match status" value="1"/>
</dbReference>
<dbReference type="Pfam" id="PF00078">
    <property type="entry name" value="RVT_1"/>
    <property type="match status" value="1"/>
</dbReference>
<evidence type="ECO:0000313" key="2">
    <source>
        <dbReference type="EMBL" id="KHJ36191.1"/>
    </source>
</evidence>
<dbReference type="HOGENOM" id="CLU_000680_13_6_1"/>
<keyword evidence="3" id="KW-1185">Reference proteome</keyword>
<dbReference type="EMBL" id="JNVN01000115">
    <property type="protein sequence ID" value="KHJ36191.1"/>
    <property type="molecule type" value="Genomic_DNA"/>
</dbReference>
<dbReference type="InterPro" id="IPR000477">
    <property type="entry name" value="RT_dom"/>
</dbReference>
<dbReference type="PANTHER" id="PTHR33481">
    <property type="entry name" value="REVERSE TRANSCRIPTASE"/>
    <property type="match status" value="1"/>
</dbReference>
<reference evidence="2 3" key="1">
    <citation type="journal article" date="2014" name="BMC Genomics">
        <title>Adaptive genomic structural variation in the grape powdery mildew pathogen, Erysiphe necator.</title>
        <authorList>
            <person name="Jones L."/>
            <person name="Riaz S."/>
            <person name="Morales-Cruz A."/>
            <person name="Amrine K.C."/>
            <person name="McGuire B."/>
            <person name="Gubler W.D."/>
            <person name="Walker M.A."/>
            <person name="Cantu D."/>
        </authorList>
    </citation>
    <scope>NUCLEOTIDE SEQUENCE [LARGE SCALE GENOMIC DNA]</scope>
    <source>
        <strain evidence="3">c</strain>
    </source>
</reference>
<evidence type="ECO:0000259" key="1">
    <source>
        <dbReference type="PROSITE" id="PS50878"/>
    </source>
</evidence>
<comment type="caution">
    <text evidence="2">The sequence shown here is derived from an EMBL/GenBank/DDBJ whole genome shotgun (WGS) entry which is preliminary data.</text>
</comment>
<proteinExistence type="predicted"/>
<protein>
    <recommendedName>
        <fullName evidence="1">Reverse transcriptase domain-containing protein</fullName>
    </recommendedName>
</protein>